<organism evidence="2 3">
    <name type="scientific">Stylophora pistillata</name>
    <name type="common">Smooth cauliflower coral</name>
    <dbReference type="NCBI Taxonomy" id="50429"/>
    <lineage>
        <taxon>Eukaryota</taxon>
        <taxon>Metazoa</taxon>
        <taxon>Cnidaria</taxon>
        <taxon>Anthozoa</taxon>
        <taxon>Hexacorallia</taxon>
        <taxon>Scleractinia</taxon>
        <taxon>Astrocoeniina</taxon>
        <taxon>Pocilloporidae</taxon>
        <taxon>Stylophora</taxon>
    </lineage>
</organism>
<name>A0A2B4RWA5_STYPI</name>
<evidence type="ECO:0000313" key="2">
    <source>
        <dbReference type="EMBL" id="PFX21436.1"/>
    </source>
</evidence>
<evidence type="ECO:0000256" key="1">
    <source>
        <dbReference type="SAM" id="MobiDB-lite"/>
    </source>
</evidence>
<gene>
    <name evidence="2" type="ORF">AWC38_SpisGene14072</name>
</gene>
<sequence>MESNQIINLNVPSTEYSEKRQRKKGETLDIDYHPEVDPFEDMDVEGLFDETVLPKNDKHIVPKPPSYVGIFSGDKEFSIDPQYFNEQPDEDEVPDYETDDEDIQKDIFNDAGLEDYENVDKILAQEQMNPLTTKKYLQKRDKDNNADANPYEYDTFSINADRGNGSYLTTCRLEYGKGVFYPKVEYDSDSKNKMNQLIQYKNLLTEKRKRDILGALQSGQGVHFKPTKTQMGGALGTILASIGIPMAIDLVKNLVSGREAPRLGSKGSKGAPRLGAYTHPPPFIGVHDPTNPLYKGGAVDIHKLISKLPKPKGGWTPGSYNYMGPYNPLHKQLEYDKNTGEVTKWHVKPYNQVDEIATDHA</sequence>
<feature type="region of interest" description="Disordered" evidence="1">
    <location>
        <begin position="1"/>
        <end position="27"/>
    </location>
</feature>
<accession>A0A2B4RWA5</accession>
<proteinExistence type="predicted"/>
<reference evidence="3" key="1">
    <citation type="journal article" date="2017" name="bioRxiv">
        <title>Comparative analysis of the genomes of Stylophora pistillata and Acropora digitifera provides evidence for extensive differences between species of corals.</title>
        <authorList>
            <person name="Voolstra C.R."/>
            <person name="Li Y."/>
            <person name="Liew Y.J."/>
            <person name="Baumgarten S."/>
            <person name="Zoccola D."/>
            <person name="Flot J.-F."/>
            <person name="Tambutte S."/>
            <person name="Allemand D."/>
            <person name="Aranda M."/>
        </authorList>
    </citation>
    <scope>NUCLEOTIDE SEQUENCE [LARGE SCALE GENOMIC DNA]</scope>
</reference>
<feature type="compositionally biased region" description="Basic and acidic residues" evidence="1">
    <location>
        <begin position="16"/>
        <end position="27"/>
    </location>
</feature>
<dbReference type="EMBL" id="LSMT01000277">
    <property type="protein sequence ID" value="PFX21436.1"/>
    <property type="molecule type" value="Genomic_DNA"/>
</dbReference>
<dbReference type="AlphaFoldDB" id="A0A2B4RWA5"/>
<keyword evidence="3" id="KW-1185">Reference proteome</keyword>
<comment type="caution">
    <text evidence="2">The sequence shown here is derived from an EMBL/GenBank/DDBJ whole genome shotgun (WGS) entry which is preliminary data.</text>
</comment>
<dbReference type="Proteomes" id="UP000225706">
    <property type="component" value="Unassembled WGS sequence"/>
</dbReference>
<protein>
    <submittedName>
        <fullName evidence="2">Uncharacterized protein</fullName>
    </submittedName>
</protein>
<evidence type="ECO:0000313" key="3">
    <source>
        <dbReference type="Proteomes" id="UP000225706"/>
    </source>
</evidence>
<feature type="compositionally biased region" description="Polar residues" evidence="1">
    <location>
        <begin position="1"/>
        <end position="15"/>
    </location>
</feature>